<dbReference type="SUPFAM" id="SSF51735">
    <property type="entry name" value="NAD(P)-binding Rossmann-fold domains"/>
    <property type="match status" value="1"/>
</dbReference>
<evidence type="ECO:0000256" key="1">
    <source>
        <dbReference type="ARBA" id="ARBA00006484"/>
    </source>
</evidence>
<dbReference type="PANTHER" id="PTHR45024">
    <property type="entry name" value="DEHYDROGENASES, SHORT CHAIN"/>
    <property type="match status" value="1"/>
</dbReference>
<evidence type="ECO:0000313" key="5">
    <source>
        <dbReference type="EMBL" id="BBO81002.1"/>
    </source>
</evidence>
<dbReference type="PRINTS" id="PR00081">
    <property type="entry name" value="GDHRDH"/>
</dbReference>
<reference evidence="5 6" key="1">
    <citation type="submission" date="2019-11" db="EMBL/GenBank/DDBJ databases">
        <title>Comparative genomics of hydrocarbon-degrading Desulfosarcina strains.</title>
        <authorList>
            <person name="Watanabe M."/>
            <person name="Kojima H."/>
            <person name="Fukui M."/>
        </authorList>
    </citation>
    <scope>NUCLEOTIDE SEQUENCE [LARGE SCALE GENOMIC DNA]</scope>
    <source>
        <strain evidence="5 6">28bB2T</strain>
    </source>
</reference>
<dbReference type="RefSeq" id="WP_155321811.1">
    <property type="nucleotide sequence ID" value="NZ_AP021876.1"/>
</dbReference>
<dbReference type="Pfam" id="PF00106">
    <property type="entry name" value="adh_short"/>
    <property type="match status" value="1"/>
</dbReference>
<dbReference type="AlphaFoldDB" id="A0A5K7ZFZ9"/>
<gene>
    <name evidence="5" type="primary">fabG_3</name>
    <name evidence="5" type="ORF">DSCO28_15680</name>
</gene>
<feature type="domain" description="Ketoreductase" evidence="4">
    <location>
        <begin position="11"/>
        <end position="196"/>
    </location>
</feature>
<dbReference type="InterPro" id="IPR051687">
    <property type="entry name" value="Peroxisomal_Beta-Oxidation"/>
</dbReference>
<dbReference type="PANTHER" id="PTHR45024:SF2">
    <property type="entry name" value="SCP2 DOMAIN-CONTAINING PROTEIN"/>
    <property type="match status" value="1"/>
</dbReference>
<name>A0A5K7ZFZ9_9BACT</name>
<dbReference type="InterPro" id="IPR057326">
    <property type="entry name" value="KR_dom"/>
</dbReference>
<comment type="similarity">
    <text evidence="1 3">Belongs to the short-chain dehydrogenases/reductases (SDR) family.</text>
</comment>
<evidence type="ECO:0000313" key="6">
    <source>
        <dbReference type="Proteomes" id="UP000425960"/>
    </source>
</evidence>
<dbReference type="GO" id="GO:0016491">
    <property type="term" value="F:oxidoreductase activity"/>
    <property type="evidence" value="ECO:0007669"/>
    <property type="project" value="UniProtKB-KW"/>
</dbReference>
<dbReference type="SMART" id="SM00822">
    <property type="entry name" value="PKS_KR"/>
    <property type="match status" value="1"/>
</dbReference>
<dbReference type="KEGG" id="dov:DSCO28_15680"/>
<dbReference type="PRINTS" id="PR00080">
    <property type="entry name" value="SDRFAMILY"/>
</dbReference>
<dbReference type="EMBL" id="AP021876">
    <property type="protein sequence ID" value="BBO81002.1"/>
    <property type="molecule type" value="Genomic_DNA"/>
</dbReference>
<dbReference type="Gene3D" id="3.40.50.720">
    <property type="entry name" value="NAD(P)-binding Rossmann-like Domain"/>
    <property type="match status" value="1"/>
</dbReference>
<keyword evidence="2" id="KW-0560">Oxidoreductase</keyword>
<organism evidence="5 6">
    <name type="scientific">Desulfosarcina ovata subsp. sediminis</name>
    <dbReference type="NCBI Taxonomy" id="885957"/>
    <lineage>
        <taxon>Bacteria</taxon>
        <taxon>Pseudomonadati</taxon>
        <taxon>Thermodesulfobacteriota</taxon>
        <taxon>Desulfobacteria</taxon>
        <taxon>Desulfobacterales</taxon>
        <taxon>Desulfosarcinaceae</taxon>
        <taxon>Desulfosarcina</taxon>
    </lineage>
</organism>
<dbReference type="InterPro" id="IPR036291">
    <property type="entry name" value="NAD(P)-bd_dom_sf"/>
</dbReference>
<proteinExistence type="inferred from homology"/>
<dbReference type="FunFam" id="3.40.50.720:FF:000084">
    <property type="entry name" value="Short-chain dehydrogenase reductase"/>
    <property type="match status" value="1"/>
</dbReference>
<protein>
    <submittedName>
        <fullName evidence="5">Beta-ketoacyl-ACP reductase</fullName>
    </submittedName>
</protein>
<evidence type="ECO:0000256" key="3">
    <source>
        <dbReference type="RuleBase" id="RU000363"/>
    </source>
</evidence>
<dbReference type="InterPro" id="IPR002347">
    <property type="entry name" value="SDR_fam"/>
</dbReference>
<accession>A0A5K7ZFZ9</accession>
<evidence type="ECO:0000259" key="4">
    <source>
        <dbReference type="SMART" id="SM00822"/>
    </source>
</evidence>
<evidence type="ECO:0000256" key="2">
    <source>
        <dbReference type="ARBA" id="ARBA00023002"/>
    </source>
</evidence>
<dbReference type="Proteomes" id="UP000425960">
    <property type="component" value="Chromosome"/>
</dbReference>
<sequence>MQRKDFGLEGKVAVITGSGQGLGRAIAISLANEGVKVVTNSRRPGTSGGDAETTAEAIRASGNEAVAVFADVSNYDDVKRLIGSAVDQFSSVDILINNAGVDAPKMIWNMEEDEWDRCLSATLKGSFNCSRFASVMMREKKWGRIINTTSTAWLGTVGHVNYGAAKAGIIGLTRAIARELGRYGVTCNAFTPLAATRMTDNQKVKDGLKKRFESGLITAEQYETATHMPPAEGVAPMIVYLASEKAANINGQVFHIEAGKIGYYSEPSLISTTYRDYAQHGYFDLESLDRLVPAILSGVYENPSPPK</sequence>